<dbReference type="AlphaFoldDB" id="A0A837G7W4"/>
<gene>
    <name evidence="1" type="ORF">TW71_12140</name>
</gene>
<reference evidence="1" key="1">
    <citation type="journal article" date="2015" name="BMC Genomics">
        <title>Genome mining reveals unlocked bioactive potential of marine Gram-negative bacteria.</title>
        <authorList>
            <person name="Machado H."/>
            <person name="Sonnenschein E.C."/>
            <person name="Melchiorsen J."/>
            <person name="Gram L."/>
        </authorList>
    </citation>
    <scope>NUCLEOTIDE SEQUENCE</scope>
    <source>
        <strain evidence="1">S2052</strain>
    </source>
</reference>
<sequence>MSRIISSVGNRALVVIEEALKTGKNTSSVQKDLAILSKKINSLDSFIRCYKLTEDEAFDTDDEIINWTIVDVIDDLSAALWNLATGFYKTSASTLRGALEMAAVSLYFQRLENEQPVEGAYNKAFSEWDGGLTSTPNWGTTKPKLSNHPLARRFKSENGFCVIEDAYDHFKYLCSFTHSRARSPEDGEGSNSMNMQNQVGEFHATEFERFKKALETTIAHIASIWAVTYPHTVAEWREGGDERAFVSLDEIFSTKNAATVLKFSHEINAT</sequence>
<proteinExistence type="predicted"/>
<protein>
    <submittedName>
        <fullName evidence="1">Uncharacterized protein</fullName>
    </submittedName>
</protein>
<organism evidence="1">
    <name type="scientific">Vibrio coralliilyticus</name>
    <dbReference type="NCBI Taxonomy" id="190893"/>
    <lineage>
        <taxon>Bacteria</taxon>
        <taxon>Pseudomonadati</taxon>
        <taxon>Pseudomonadota</taxon>
        <taxon>Gammaproteobacteria</taxon>
        <taxon>Vibrionales</taxon>
        <taxon>Vibrionaceae</taxon>
        <taxon>Vibrio</taxon>
    </lineage>
</organism>
<dbReference type="RefSeq" id="WP_045986072.1">
    <property type="nucleotide sequence ID" value="NZ_CP063052.1"/>
</dbReference>
<comment type="caution">
    <text evidence="1">The sequence shown here is derived from an EMBL/GenBank/DDBJ whole genome shotgun (WGS) entry which is preliminary data.</text>
</comment>
<accession>A0A837G7W4</accession>
<name>A0A837G7W4_9VIBR</name>
<evidence type="ECO:0000313" key="1">
    <source>
        <dbReference type="EMBL" id="KJY72908.1"/>
    </source>
</evidence>
<dbReference type="EMBL" id="JXXR01000012">
    <property type="protein sequence ID" value="KJY72908.1"/>
    <property type="molecule type" value="Genomic_DNA"/>
</dbReference>